<keyword evidence="8" id="KW-1185">Reference proteome</keyword>
<dbReference type="InterPro" id="IPR027444">
    <property type="entry name" value="H-NS_C_dom"/>
</dbReference>
<dbReference type="STRING" id="633194.SAMN05421759_102632"/>
<feature type="region of interest" description="Disordered" evidence="5">
    <location>
        <begin position="61"/>
        <end position="80"/>
    </location>
</feature>
<dbReference type="AlphaFoldDB" id="A0A1N7LED6"/>
<dbReference type="GO" id="GO:0001217">
    <property type="term" value="F:DNA-binding transcription repressor activity"/>
    <property type="evidence" value="ECO:0007669"/>
    <property type="project" value="TreeGrafter"/>
</dbReference>
<protein>
    <submittedName>
        <fullName evidence="7">DNA-binding protein H-NS</fullName>
    </submittedName>
</protein>
<comment type="subcellular location">
    <subcellularLocation>
        <location evidence="1">Cytoplasm</location>
        <location evidence="1">Nucleoid</location>
    </subcellularLocation>
</comment>
<dbReference type="GO" id="GO:0000976">
    <property type="term" value="F:transcription cis-regulatory region binding"/>
    <property type="evidence" value="ECO:0007669"/>
    <property type="project" value="TreeGrafter"/>
</dbReference>
<organism evidence="7 8">
    <name type="scientific">Roseivivax lentus</name>
    <dbReference type="NCBI Taxonomy" id="633194"/>
    <lineage>
        <taxon>Bacteria</taxon>
        <taxon>Pseudomonadati</taxon>
        <taxon>Pseudomonadota</taxon>
        <taxon>Alphaproteobacteria</taxon>
        <taxon>Rhodobacterales</taxon>
        <taxon>Roseobacteraceae</taxon>
        <taxon>Roseivivax</taxon>
    </lineage>
</organism>
<gene>
    <name evidence="7" type="ORF">SAMN05421759_102632</name>
</gene>
<evidence type="ECO:0000256" key="2">
    <source>
        <dbReference type="ARBA" id="ARBA00010610"/>
    </source>
</evidence>
<dbReference type="Gene3D" id="4.10.430.10">
    <property type="entry name" value="Histone-like protein H-NS, C-terminal domain"/>
    <property type="match status" value="1"/>
</dbReference>
<feature type="domain" description="DNA-binding protein H-NS-like C-terminal" evidence="6">
    <location>
        <begin position="57"/>
        <end position="102"/>
    </location>
</feature>
<name>A0A1N7LED6_9RHOB</name>
<dbReference type="SUPFAM" id="SSF81273">
    <property type="entry name" value="H-NS histone-like proteins"/>
    <property type="match status" value="1"/>
</dbReference>
<keyword evidence="3" id="KW-0963">Cytoplasm</keyword>
<dbReference type="PANTHER" id="PTHR38097:SF2">
    <property type="entry name" value="DNA-BINDING PROTEIN STPA"/>
    <property type="match status" value="1"/>
</dbReference>
<evidence type="ECO:0000256" key="3">
    <source>
        <dbReference type="ARBA" id="ARBA00022490"/>
    </source>
</evidence>
<evidence type="ECO:0000313" key="7">
    <source>
        <dbReference type="EMBL" id="SIS72199.1"/>
    </source>
</evidence>
<proteinExistence type="inferred from homology"/>
<evidence type="ECO:0000256" key="1">
    <source>
        <dbReference type="ARBA" id="ARBA00004453"/>
    </source>
</evidence>
<dbReference type="Pfam" id="PF00816">
    <property type="entry name" value="Histone_HNS"/>
    <property type="match status" value="1"/>
</dbReference>
<evidence type="ECO:0000259" key="6">
    <source>
        <dbReference type="SMART" id="SM00528"/>
    </source>
</evidence>
<dbReference type="OrthoDB" id="5297879at2"/>
<accession>A0A1N7LED6</accession>
<dbReference type="GO" id="GO:0032993">
    <property type="term" value="C:protein-DNA complex"/>
    <property type="evidence" value="ECO:0007669"/>
    <property type="project" value="TreeGrafter"/>
</dbReference>
<evidence type="ECO:0000256" key="5">
    <source>
        <dbReference type="SAM" id="MobiDB-lite"/>
    </source>
</evidence>
<sequence>MSVDLSKMSLEDLKQLEKDVAKAIKSFEARKKAEAMAAAEAAAKEFGFSLNELSGGTNAKTVSVPKYQHPENPELTWTGRGRKPKWFEEALKAGKSEQDLLIA</sequence>
<dbReference type="Proteomes" id="UP000186684">
    <property type="component" value="Unassembled WGS sequence"/>
</dbReference>
<dbReference type="GO" id="GO:0009295">
    <property type="term" value="C:nucleoid"/>
    <property type="evidence" value="ECO:0007669"/>
    <property type="project" value="UniProtKB-SubCell"/>
</dbReference>
<dbReference type="SMART" id="SM00528">
    <property type="entry name" value="HNS"/>
    <property type="match status" value="1"/>
</dbReference>
<dbReference type="RefSeq" id="WP_076446227.1">
    <property type="nucleotide sequence ID" value="NZ_FTOQ01000002.1"/>
</dbReference>
<comment type="similarity">
    <text evidence="2">Belongs to the histone-like protein H-NS family.</text>
</comment>
<dbReference type="EMBL" id="FTOQ01000002">
    <property type="protein sequence ID" value="SIS72199.1"/>
    <property type="molecule type" value="Genomic_DNA"/>
</dbReference>
<keyword evidence="4 7" id="KW-0238">DNA-binding</keyword>
<dbReference type="PANTHER" id="PTHR38097">
    <property type="match status" value="1"/>
</dbReference>
<dbReference type="GO" id="GO:0005829">
    <property type="term" value="C:cytosol"/>
    <property type="evidence" value="ECO:0007669"/>
    <property type="project" value="TreeGrafter"/>
</dbReference>
<dbReference type="GO" id="GO:0003680">
    <property type="term" value="F:minor groove of adenine-thymine-rich DNA binding"/>
    <property type="evidence" value="ECO:0007669"/>
    <property type="project" value="TreeGrafter"/>
</dbReference>
<dbReference type="InterPro" id="IPR037150">
    <property type="entry name" value="H-NS_C_dom_sf"/>
</dbReference>
<dbReference type="GO" id="GO:0003681">
    <property type="term" value="F:bent DNA binding"/>
    <property type="evidence" value="ECO:0007669"/>
    <property type="project" value="TreeGrafter"/>
</dbReference>
<reference evidence="8" key="1">
    <citation type="submission" date="2017-01" db="EMBL/GenBank/DDBJ databases">
        <authorList>
            <person name="Varghese N."/>
            <person name="Submissions S."/>
        </authorList>
    </citation>
    <scope>NUCLEOTIDE SEQUENCE [LARGE SCALE GENOMIC DNA]</scope>
    <source>
        <strain evidence="8">DSM 29430</strain>
    </source>
</reference>
<evidence type="ECO:0000256" key="4">
    <source>
        <dbReference type="ARBA" id="ARBA00023125"/>
    </source>
</evidence>
<evidence type="ECO:0000313" key="8">
    <source>
        <dbReference type="Proteomes" id="UP000186684"/>
    </source>
</evidence>